<keyword evidence="6" id="KW-1185">Reference proteome</keyword>
<evidence type="ECO:0000313" key="5">
    <source>
        <dbReference type="EMBL" id="RKP08494.1"/>
    </source>
</evidence>
<dbReference type="InterPro" id="IPR021867">
    <property type="entry name" value="Bmt2/SAMTOR"/>
</dbReference>
<reference evidence="6" key="1">
    <citation type="journal article" date="2018" name="Nat. Microbiol.">
        <title>Leveraging single-cell genomics to expand the fungal tree of life.</title>
        <authorList>
            <person name="Ahrendt S.R."/>
            <person name="Quandt C.A."/>
            <person name="Ciobanu D."/>
            <person name="Clum A."/>
            <person name="Salamov A."/>
            <person name="Andreopoulos B."/>
            <person name="Cheng J.F."/>
            <person name="Woyke T."/>
            <person name="Pelin A."/>
            <person name="Henrissat B."/>
            <person name="Reynolds N.K."/>
            <person name="Benny G.L."/>
            <person name="Smith M.E."/>
            <person name="James T.Y."/>
            <person name="Grigoriev I.V."/>
        </authorList>
    </citation>
    <scope>NUCLEOTIDE SEQUENCE [LARGE SCALE GENOMIC DNA]</scope>
    <source>
        <strain evidence="6">RSA 1356</strain>
    </source>
</reference>
<feature type="binding site" evidence="4">
    <location>
        <position position="121"/>
    </location>
    <ligand>
        <name>S-adenosyl-L-methionine</name>
        <dbReference type="ChEBI" id="CHEBI:59789"/>
    </ligand>
</feature>
<dbReference type="InterPro" id="IPR029063">
    <property type="entry name" value="SAM-dependent_MTases_sf"/>
</dbReference>
<sequence length="279" mass="31015">MPPMRKRRVKQPVTAVPQIRVASTAAAKAGITKPNNQLIRRYHTLNKELSRCDAQQDQARIAEIRAQLEELGGLEAYQAASAKGASTIRGGDTSRWLIKTIMTLKLRPTSGTEKLRLLDVGALAGDNYRKERAWIADDAVDLNPREASIQRGDFLLMPAPATSAARYDIVCLSLVVNFVGDIKQRGAMLRRVTEFLRPDGAGLFYLVLPLPCVTNSRYLDHDHLVAIVAATGLGTLLKHHHSTRLAYYLFHAGRKRSLAFPKREVRSGAHRNNFCIVLE</sequence>
<dbReference type="Proteomes" id="UP000271241">
    <property type="component" value="Unassembled WGS sequence"/>
</dbReference>
<dbReference type="HAMAP" id="MF_03044">
    <property type="entry name" value="BMT2"/>
    <property type="match status" value="1"/>
</dbReference>
<dbReference type="PANTHER" id="PTHR21008:SF1">
    <property type="entry name" value="25S RRNA (ADENINE(2142)-N(1))-METHYLTRANSFERASE"/>
    <property type="match status" value="1"/>
</dbReference>
<keyword evidence="1 4" id="KW-0489">Methyltransferase</keyword>
<dbReference type="EC" id="2.1.1.-" evidence="4"/>
<evidence type="ECO:0000256" key="2">
    <source>
        <dbReference type="ARBA" id="ARBA00022679"/>
    </source>
</evidence>
<dbReference type="PANTHER" id="PTHR21008">
    <property type="entry name" value="S-ADENOSYLMETHIONINE SENSOR UPSTREAM OF MTORC1-RELATED"/>
    <property type="match status" value="1"/>
</dbReference>
<comment type="subcellular location">
    <subcellularLocation>
        <location evidence="4">Nucleus</location>
        <location evidence="4">Nucleolus</location>
    </subcellularLocation>
</comment>
<dbReference type="STRING" id="78915.A0A4P9XR05"/>
<organism evidence="5 6">
    <name type="scientific">Thamnocephalis sphaerospora</name>
    <dbReference type="NCBI Taxonomy" id="78915"/>
    <lineage>
        <taxon>Eukaryota</taxon>
        <taxon>Fungi</taxon>
        <taxon>Fungi incertae sedis</taxon>
        <taxon>Zoopagomycota</taxon>
        <taxon>Zoopagomycotina</taxon>
        <taxon>Zoopagomycetes</taxon>
        <taxon>Zoopagales</taxon>
        <taxon>Sigmoideomycetaceae</taxon>
        <taxon>Thamnocephalis</taxon>
    </lineage>
</organism>
<protein>
    <recommendedName>
        <fullName evidence="4">25S rRNA adenine-N(1) methyltransferase</fullName>
        <ecNumber evidence="4">2.1.1.-</ecNumber>
    </recommendedName>
</protein>
<dbReference type="EMBL" id="KZ992597">
    <property type="protein sequence ID" value="RKP08494.1"/>
    <property type="molecule type" value="Genomic_DNA"/>
</dbReference>
<name>A0A4P9XR05_9FUNG</name>
<keyword evidence="2 4" id="KW-0808">Transferase</keyword>
<keyword evidence="3 4" id="KW-0949">S-adenosyl-L-methionine</keyword>
<evidence type="ECO:0000256" key="3">
    <source>
        <dbReference type="ARBA" id="ARBA00022691"/>
    </source>
</evidence>
<feature type="binding site" evidence="4">
    <location>
        <position position="141"/>
    </location>
    <ligand>
        <name>S-adenosyl-L-methionine</name>
        <dbReference type="ChEBI" id="CHEBI:59789"/>
    </ligand>
</feature>
<dbReference type="GO" id="GO:0016433">
    <property type="term" value="F:rRNA (adenine) methyltransferase activity"/>
    <property type="evidence" value="ECO:0007669"/>
    <property type="project" value="UniProtKB-UniRule"/>
</dbReference>
<comment type="similarity">
    <text evidence="4">Belongs to the BMT2 family.</text>
</comment>
<dbReference type="AlphaFoldDB" id="A0A4P9XR05"/>
<comment type="function">
    <text evidence="4">S-adenosyl-L-methionine-dependent methyltransferase that specifically methylates the N(1) position of an adenine present in helix 65 in 25S rRNA.</text>
</comment>
<dbReference type="GO" id="GO:0005730">
    <property type="term" value="C:nucleolus"/>
    <property type="evidence" value="ECO:0007669"/>
    <property type="project" value="UniProtKB-SubCell"/>
</dbReference>
<gene>
    <name evidence="5" type="ORF">THASP1DRAFT_34654</name>
</gene>
<dbReference type="Pfam" id="PF11968">
    <property type="entry name" value="Bmt2"/>
    <property type="match status" value="1"/>
</dbReference>
<evidence type="ECO:0000313" key="6">
    <source>
        <dbReference type="Proteomes" id="UP000271241"/>
    </source>
</evidence>
<accession>A0A4P9XR05</accession>
<evidence type="ECO:0000256" key="4">
    <source>
        <dbReference type="HAMAP-Rule" id="MF_03044"/>
    </source>
</evidence>
<dbReference type="OrthoDB" id="5954793at2759"/>
<dbReference type="SUPFAM" id="SSF53335">
    <property type="entry name" value="S-adenosyl-L-methionine-dependent methyltransferases"/>
    <property type="match status" value="1"/>
</dbReference>
<keyword evidence="4" id="KW-0539">Nucleus</keyword>
<dbReference type="Gene3D" id="3.40.50.150">
    <property type="entry name" value="Vaccinia Virus protein VP39"/>
    <property type="match status" value="1"/>
</dbReference>
<proteinExistence type="inferred from homology"/>
<evidence type="ECO:0000256" key="1">
    <source>
        <dbReference type="ARBA" id="ARBA00022603"/>
    </source>
</evidence>